<protein>
    <submittedName>
        <fullName evidence="1">Uncharacterized protein</fullName>
    </submittedName>
</protein>
<accession>A0ACB9RAG3</accession>
<sequence length="171" mass="18941">MDLIQTVPPCPLPRCFPRDVSGKVVLITGASSVIGKHLAYSYAKGGACLALVARRENRLREVADMAYHLGSPEVISIQANVSKVEDCQSFVDDVVRHFGRLDHLVANAGIAPVFLFEDCTDVTKLVPAMDKLLGVSLQQLFWDPSTEEKQRKARCHSFFCSMATHPEKERL</sequence>
<evidence type="ECO:0000313" key="2">
    <source>
        <dbReference type="Proteomes" id="UP001057402"/>
    </source>
</evidence>
<organism evidence="1 2">
    <name type="scientific">Melastoma candidum</name>
    <dbReference type="NCBI Taxonomy" id="119954"/>
    <lineage>
        <taxon>Eukaryota</taxon>
        <taxon>Viridiplantae</taxon>
        <taxon>Streptophyta</taxon>
        <taxon>Embryophyta</taxon>
        <taxon>Tracheophyta</taxon>
        <taxon>Spermatophyta</taxon>
        <taxon>Magnoliopsida</taxon>
        <taxon>eudicotyledons</taxon>
        <taxon>Gunneridae</taxon>
        <taxon>Pentapetalae</taxon>
        <taxon>rosids</taxon>
        <taxon>malvids</taxon>
        <taxon>Myrtales</taxon>
        <taxon>Melastomataceae</taxon>
        <taxon>Melastomatoideae</taxon>
        <taxon>Melastomateae</taxon>
        <taxon>Melastoma</taxon>
    </lineage>
</organism>
<evidence type="ECO:0000313" key="1">
    <source>
        <dbReference type="EMBL" id="KAI4374614.1"/>
    </source>
</evidence>
<comment type="caution">
    <text evidence="1">The sequence shown here is derived from an EMBL/GenBank/DDBJ whole genome shotgun (WGS) entry which is preliminary data.</text>
</comment>
<dbReference type="EMBL" id="CM042883">
    <property type="protein sequence ID" value="KAI4374614.1"/>
    <property type="molecule type" value="Genomic_DNA"/>
</dbReference>
<dbReference type="Proteomes" id="UP001057402">
    <property type="component" value="Chromosome 4"/>
</dbReference>
<keyword evidence="2" id="KW-1185">Reference proteome</keyword>
<reference evidence="2" key="1">
    <citation type="journal article" date="2023" name="Front. Plant Sci.">
        <title>Chromosomal-level genome assembly of Melastoma candidum provides insights into trichome evolution.</title>
        <authorList>
            <person name="Zhong Y."/>
            <person name="Wu W."/>
            <person name="Sun C."/>
            <person name="Zou P."/>
            <person name="Liu Y."/>
            <person name="Dai S."/>
            <person name="Zhou R."/>
        </authorList>
    </citation>
    <scope>NUCLEOTIDE SEQUENCE [LARGE SCALE GENOMIC DNA]</scope>
</reference>
<gene>
    <name evidence="1" type="ORF">MLD38_012591</name>
</gene>
<name>A0ACB9RAG3_9MYRT</name>
<proteinExistence type="predicted"/>